<sequence>MLILLGMNFFPNAPNNYGAVAALWAPVLLVYFMDTQIWYAIFSKLYNGFVGAFDRLGEIRTLGMLRSQFQSLPGPFNTCMVLSDKKQKEDSLSQSNLLRFLLAKGKMKATEFMIYGCKQL</sequence>
<dbReference type="Proteomes" id="UP001367508">
    <property type="component" value="Unassembled WGS sequence"/>
</dbReference>
<keyword evidence="1" id="KW-0812">Transmembrane</keyword>
<feature type="transmembrane region" description="Helical" evidence="1">
    <location>
        <begin position="20"/>
        <end position="41"/>
    </location>
</feature>
<dbReference type="AlphaFoldDB" id="A0AAN9KVC1"/>
<name>A0AAN9KVC1_CANGL</name>
<accession>A0AAN9KVC1</accession>
<keyword evidence="1" id="KW-0472">Membrane</keyword>
<protein>
    <submittedName>
        <fullName evidence="2">Uncharacterized protein</fullName>
    </submittedName>
</protein>
<dbReference type="EMBL" id="JAYMYQ010000006">
    <property type="protein sequence ID" value="KAK7324282.1"/>
    <property type="molecule type" value="Genomic_DNA"/>
</dbReference>
<evidence type="ECO:0000256" key="1">
    <source>
        <dbReference type="SAM" id="Phobius"/>
    </source>
</evidence>
<gene>
    <name evidence="2" type="ORF">VNO77_27814</name>
</gene>
<proteinExistence type="predicted"/>
<reference evidence="2 3" key="1">
    <citation type="submission" date="2024-01" db="EMBL/GenBank/DDBJ databases">
        <title>The genomes of 5 underutilized Papilionoideae crops provide insights into root nodulation and disease resistanc.</title>
        <authorList>
            <person name="Jiang F."/>
        </authorList>
    </citation>
    <scope>NUCLEOTIDE SEQUENCE [LARGE SCALE GENOMIC DNA]</scope>
    <source>
        <strain evidence="2">LVBAO_FW01</strain>
        <tissue evidence="2">Leaves</tissue>
    </source>
</reference>
<evidence type="ECO:0000313" key="2">
    <source>
        <dbReference type="EMBL" id="KAK7324282.1"/>
    </source>
</evidence>
<dbReference type="GO" id="GO:0046527">
    <property type="term" value="F:glucosyltransferase activity"/>
    <property type="evidence" value="ECO:0007669"/>
    <property type="project" value="TreeGrafter"/>
</dbReference>
<organism evidence="2 3">
    <name type="scientific">Canavalia gladiata</name>
    <name type="common">Sword bean</name>
    <name type="synonym">Dolichos gladiatus</name>
    <dbReference type="NCBI Taxonomy" id="3824"/>
    <lineage>
        <taxon>Eukaryota</taxon>
        <taxon>Viridiplantae</taxon>
        <taxon>Streptophyta</taxon>
        <taxon>Embryophyta</taxon>
        <taxon>Tracheophyta</taxon>
        <taxon>Spermatophyta</taxon>
        <taxon>Magnoliopsida</taxon>
        <taxon>eudicotyledons</taxon>
        <taxon>Gunneridae</taxon>
        <taxon>Pentapetalae</taxon>
        <taxon>rosids</taxon>
        <taxon>fabids</taxon>
        <taxon>Fabales</taxon>
        <taxon>Fabaceae</taxon>
        <taxon>Papilionoideae</taxon>
        <taxon>50 kb inversion clade</taxon>
        <taxon>NPAAA clade</taxon>
        <taxon>indigoferoid/millettioid clade</taxon>
        <taxon>Phaseoleae</taxon>
        <taxon>Canavalia</taxon>
    </lineage>
</organism>
<dbReference type="PANTHER" id="PTHR12741">
    <property type="entry name" value="LYST-INTERACTING PROTEIN LIP5 DOPAMINE RESPONSIVE PROTEIN DRG-1"/>
    <property type="match status" value="1"/>
</dbReference>
<keyword evidence="1" id="KW-1133">Transmembrane helix</keyword>
<dbReference type="GO" id="GO:0005886">
    <property type="term" value="C:plasma membrane"/>
    <property type="evidence" value="ECO:0007669"/>
    <property type="project" value="TreeGrafter"/>
</dbReference>
<keyword evidence="3" id="KW-1185">Reference proteome</keyword>
<evidence type="ECO:0000313" key="3">
    <source>
        <dbReference type="Proteomes" id="UP001367508"/>
    </source>
</evidence>
<comment type="caution">
    <text evidence="2">The sequence shown here is derived from an EMBL/GenBank/DDBJ whole genome shotgun (WGS) entry which is preliminary data.</text>
</comment>
<dbReference type="PANTHER" id="PTHR12741:SF106">
    <property type="entry name" value="CALLOSE SYNTHASE 5"/>
    <property type="match status" value="1"/>
</dbReference>